<evidence type="ECO:0000313" key="4">
    <source>
        <dbReference type="EMBL" id="OAS85979.1"/>
    </source>
</evidence>
<keyword evidence="1" id="KW-0472">Membrane</keyword>
<evidence type="ECO:0000259" key="2">
    <source>
        <dbReference type="Pfam" id="PF07853"/>
    </source>
</evidence>
<feature type="transmembrane region" description="Helical" evidence="1">
    <location>
        <begin position="233"/>
        <end position="255"/>
    </location>
</feature>
<feature type="domain" description="DUF5808" evidence="3">
    <location>
        <begin position="322"/>
        <end position="347"/>
    </location>
</feature>
<sequence>MTLAIFLMIAIILVGIQTAVPYLVKRTVIFGITVPEMYVNNETLKSFKKKYTLLVSLFSFVALAGYLLWAIFNTPTEEQTVLVGTLIQFGIILLSLSLYFYFHAKTLQLKTKNNWAENLKQVKITDLSVRSQDEMLPWSIYLLPIIITFGVIGYTVLQYDLLPEQIPTHWGINGEADAFTEKTPMSAILMPLTLLMMQLMFLGIHVGTKKSGIKLSATSTSASRMRQLTLRKYSSWLMLLVSFLLTVMFSFFQLQTIHPELFAGATMLATPIIFLIVVLVGTITFAIKVGRSDKHNVVDTKENIADFDDDSHWKGGLIYLNRQDPSIFVEKRFGVGWSLNFGNPIGYFIILLPLLAILVFSFM</sequence>
<feature type="transmembrane region" description="Helical" evidence="1">
    <location>
        <begin position="81"/>
        <end position="102"/>
    </location>
</feature>
<keyword evidence="1" id="KW-0812">Transmembrane</keyword>
<feature type="domain" description="DUF1648" evidence="2">
    <location>
        <begin position="146"/>
        <end position="194"/>
    </location>
</feature>
<dbReference type="Pfam" id="PF07853">
    <property type="entry name" value="DUF1648"/>
    <property type="match status" value="1"/>
</dbReference>
<dbReference type="InterPro" id="IPR043831">
    <property type="entry name" value="DUF5808"/>
</dbReference>
<feature type="transmembrane region" description="Helical" evidence="1">
    <location>
        <begin position="138"/>
        <end position="157"/>
    </location>
</feature>
<feature type="transmembrane region" description="Helical" evidence="1">
    <location>
        <begin position="187"/>
        <end position="206"/>
    </location>
</feature>
<organism evidence="4 5">
    <name type="scientific">Metabacillus litoralis</name>
    <dbReference type="NCBI Taxonomy" id="152268"/>
    <lineage>
        <taxon>Bacteria</taxon>
        <taxon>Bacillati</taxon>
        <taxon>Bacillota</taxon>
        <taxon>Bacilli</taxon>
        <taxon>Bacillales</taxon>
        <taxon>Bacillaceae</taxon>
        <taxon>Metabacillus</taxon>
    </lineage>
</organism>
<dbReference type="AlphaFoldDB" id="A0A179SYS1"/>
<dbReference type="Proteomes" id="UP000078534">
    <property type="component" value="Unassembled WGS sequence"/>
</dbReference>
<dbReference type="STRING" id="152268.A6K24_22815"/>
<dbReference type="RefSeq" id="WP_066332849.1">
    <property type="nucleotide sequence ID" value="NZ_LWSG01000016.1"/>
</dbReference>
<protein>
    <recommendedName>
        <fullName evidence="6">DUF1648 domain-containing protein</fullName>
    </recommendedName>
</protein>
<feature type="transmembrane region" description="Helical" evidence="1">
    <location>
        <begin position="261"/>
        <end position="287"/>
    </location>
</feature>
<reference evidence="5" key="1">
    <citation type="submission" date="2016-04" db="EMBL/GenBank/DDBJ databases">
        <authorList>
            <person name="Lyu Z."/>
            <person name="Lyu W."/>
        </authorList>
    </citation>
    <scope>NUCLEOTIDE SEQUENCE [LARGE SCALE GENOMIC DNA]</scope>
    <source>
        <strain evidence="5">C44</strain>
    </source>
</reference>
<proteinExistence type="predicted"/>
<comment type="caution">
    <text evidence="4">The sequence shown here is derived from an EMBL/GenBank/DDBJ whole genome shotgun (WGS) entry which is preliminary data.</text>
</comment>
<evidence type="ECO:0000313" key="5">
    <source>
        <dbReference type="Proteomes" id="UP000078534"/>
    </source>
</evidence>
<dbReference type="OrthoDB" id="157646at2"/>
<evidence type="ECO:0000256" key="1">
    <source>
        <dbReference type="SAM" id="Phobius"/>
    </source>
</evidence>
<dbReference type="EMBL" id="LWSG01000016">
    <property type="protein sequence ID" value="OAS85979.1"/>
    <property type="molecule type" value="Genomic_DNA"/>
</dbReference>
<evidence type="ECO:0008006" key="6">
    <source>
        <dbReference type="Google" id="ProtNLM"/>
    </source>
</evidence>
<feature type="transmembrane region" description="Helical" evidence="1">
    <location>
        <begin position="51"/>
        <end position="69"/>
    </location>
</feature>
<keyword evidence="5" id="KW-1185">Reference proteome</keyword>
<keyword evidence="1" id="KW-1133">Transmembrane helix</keyword>
<dbReference type="PANTHER" id="PTHR37810">
    <property type="entry name" value="IMMUNITY PROTEIN SDPI"/>
    <property type="match status" value="1"/>
</dbReference>
<dbReference type="Pfam" id="PF19124">
    <property type="entry name" value="DUF5808"/>
    <property type="match status" value="1"/>
</dbReference>
<evidence type="ECO:0000259" key="3">
    <source>
        <dbReference type="Pfam" id="PF19124"/>
    </source>
</evidence>
<feature type="transmembrane region" description="Helical" evidence="1">
    <location>
        <begin position="341"/>
        <end position="362"/>
    </location>
</feature>
<name>A0A179SYS1_9BACI</name>
<gene>
    <name evidence="4" type="ORF">A6K24_22815</name>
</gene>
<dbReference type="PANTHER" id="PTHR37810:SF9">
    <property type="entry name" value="MEMBRANE PROTEIN"/>
    <property type="match status" value="1"/>
</dbReference>
<dbReference type="GO" id="GO:0009636">
    <property type="term" value="P:response to toxic substance"/>
    <property type="evidence" value="ECO:0007669"/>
    <property type="project" value="TreeGrafter"/>
</dbReference>
<dbReference type="InterPro" id="IPR012867">
    <property type="entry name" value="DUF1648"/>
</dbReference>
<accession>A0A179SYS1</accession>
<feature type="transmembrane region" description="Helical" evidence="1">
    <location>
        <begin position="6"/>
        <end position="24"/>
    </location>
</feature>